<evidence type="ECO:0000313" key="2">
    <source>
        <dbReference type="EMBL" id="KAG8466306.1"/>
    </source>
</evidence>
<sequence length="154" mass="17011">MSDGGPPRISTPPRRAGEAEEGTPRKRSAVKSISSLSAQSAERLRQRCIDQASRRRAALLNDRRAEVEALCARVVRAEFEATDDEELDVDLMIWLEEQVREHMASERALFEEQEAYEEEALAALLETHLALDENADPQHVLALAGGAPTSGAFE</sequence>
<comment type="caution">
    <text evidence="2">The sequence shown here is derived from an EMBL/GenBank/DDBJ whole genome shotgun (WGS) entry which is preliminary data.</text>
</comment>
<reference evidence="2" key="1">
    <citation type="submission" date="2021-05" db="EMBL/GenBank/DDBJ databases">
        <title>The genome of the haptophyte Pavlova lutheri (Diacronema luteri, Pavlovales) - a model for lipid biosynthesis in eukaryotic algae.</title>
        <authorList>
            <person name="Hulatt C.J."/>
            <person name="Posewitz M.C."/>
        </authorList>
    </citation>
    <scope>NUCLEOTIDE SEQUENCE</scope>
    <source>
        <strain evidence="2">NIVA-4/92</strain>
    </source>
</reference>
<organism evidence="2 3">
    <name type="scientific">Diacronema lutheri</name>
    <name type="common">Unicellular marine alga</name>
    <name type="synonym">Monochrysis lutheri</name>
    <dbReference type="NCBI Taxonomy" id="2081491"/>
    <lineage>
        <taxon>Eukaryota</taxon>
        <taxon>Haptista</taxon>
        <taxon>Haptophyta</taxon>
        <taxon>Pavlovophyceae</taxon>
        <taxon>Pavlovales</taxon>
        <taxon>Pavlovaceae</taxon>
        <taxon>Diacronema</taxon>
    </lineage>
</organism>
<feature type="compositionally biased region" description="Basic and acidic residues" evidence="1">
    <location>
        <begin position="15"/>
        <end position="24"/>
    </location>
</feature>
<name>A0A8J5XLB3_DIALT</name>
<keyword evidence="3" id="KW-1185">Reference proteome</keyword>
<feature type="region of interest" description="Disordered" evidence="1">
    <location>
        <begin position="1"/>
        <end position="41"/>
    </location>
</feature>
<accession>A0A8J5XLB3</accession>
<evidence type="ECO:0000256" key="1">
    <source>
        <dbReference type="SAM" id="MobiDB-lite"/>
    </source>
</evidence>
<dbReference type="EMBL" id="JAGTXO010000008">
    <property type="protein sequence ID" value="KAG8466306.1"/>
    <property type="molecule type" value="Genomic_DNA"/>
</dbReference>
<gene>
    <name evidence="2" type="ORF">KFE25_002062</name>
</gene>
<evidence type="ECO:0000313" key="3">
    <source>
        <dbReference type="Proteomes" id="UP000751190"/>
    </source>
</evidence>
<feature type="compositionally biased region" description="Polar residues" evidence="1">
    <location>
        <begin position="31"/>
        <end position="40"/>
    </location>
</feature>
<dbReference type="AlphaFoldDB" id="A0A8J5XLB3"/>
<protein>
    <submittedName>
        <fullName evidence="2">Uncharacterized protein</fullName>
    </submittedName>
</protein>
<proteinExistence type="predicted"/>
<dbReference type="Proteomes" id="UP000751190">
    <property type="component" value="Unassembled WGS sequence"/>
</dbReference>